<dbReference type="KEGG" id="upi:EJG51_010575"/>
<evidence type="ECO:0000313" key="2">
    <source>
        <dbReference type="EMBL" id="QJQ06226.1"/>
    </source>
</evidence>
<reference evidence="2 3" key="1">
    <citation type="journal article" date="2019" name="Int. J. Syst. Evol. Microbiol.">
        <title>Undibacterium piscinae sp. nov., isolated from Korean shiner intestine.</title>
        <authorList>
            <person name="Lee S.Y."/>
            <person name="Kang W."/>
            <person name="Kim P.S."/>
            <person name="Kim H.S."/>
            <person name="Sung H."/>
            <person name="Shin N.R."/>
            <person name="Whon T.W."/>
            <person name="Yun J.H."/>
            <person name="Lee J.Y."/>
            <person name="Lee J.Y."/>
            <person name="Jung M.J."/>
            <person name="Jeong Y.S."/>
            <person name="Tak E.J."/>
            <person name="Han J.E."/>
            <person name="Hyun D.W."/>
            <person name="Kang M.S."/>
            <person name="Lee K.E."/>
            <person name="Lee B.H."/>
            <person name="Bae J.W."/>
        </authorList>
    </citation>
    <scope>NUCLEOTIDE SEQUENCE [LARGE SCALE GENOMIC DNA]</scope>
    <source>
        <strain evidence="2 3">S11R28</strain>
    </source>
</reference>
<keyword evidence="3" id="KW-1185">Reference proteome</keyword>
<dbReference type="OrthoDB" id="5943at2"/>
<dbReference type="InterPro" id="IPR019613">
    <property type="entry name" value="DUF4198"/>
</dbReference>
<gene>
    <name evidence="2" type="ORF">EJG51_010575</name>
</gene>
<feature type="signal peptide" evidence="1">
    <location>
        <begin position="1"/>
        <end position="35"/>
    </location>
</feature>
<protein>
    <submittedName>
        <fullName evidence="2">DUF4198 domain-containing protein</fullName>
    </submittedName>
</protein>
<proteinExistence type="predicted"/>
<dbReference type="AlphaFoldDB" id="A0A6M4A4F6"/>
<keyword evidence="1" id="KW-0732">Signal</keyword>
<evidence type="ECO:0000313" key="3">
    <source>
        <dbReference type="Proteomes" id="UP000274350"/>
    </source>
</evidence>
<name>A0A6M4A4F6_9BURK</name>
<feature type="chain" id="PRO_5026957266" evidence="1">
    <location>
        <begin position="36"/>
        <end position="282"/>
    </location>
</feature>
<dbReference type="EMBL" id="CP051152">
    <property type="protein sequence ID" value="QJQ06226.1"/>
    <property type="molecule type" value="Genomic_DNA"/>
</dbReference>
<sequence>MKLFFTTPSARSLAKGVACCVSLCAALSVPLSAHAHRSFLLPSSTVVAGNSPWVSFDAAAASDVFYFDHVPLQLDSLMIVTPDGTMAKAENTSTGKFRSSFDLRLSQTGTYKLSLLNQNVFANYKENGVAKRWRGAPEALGKAIPATAEELQVTQLQGRIETFVTNGKPGKKALEVSGKGLELDAITHPNDLVAGEAAHFRLLLDGKPAAGIKVTVIAGGIRYRQQLGEQVLSTDADGKFSINWQGAGMYWLEASVSDNKATIAAAKERRASYVASLEVLPQ</sequence>
<accession>A0A6M4A4F6</accession>
<organism evidence="2 3">
    <name type="scientific">Undibacterium piscinae</name>
    <dbReference type="NCBI Taxonomy" id="2495591"/>
    <lineage>
        <taxon>Bacteria</taxon>
        <taxon>Pseudomonadati</taxon>
        <taxon>Pseudomonadota</taxon>
        <taxon>Betaproteobacteria</taxon>
        <taxon>Burkholderiales</taxon>
        <taxon>Oxalobacteraceae</taxon>
        <taxon>Undibacterium</taxon>
    </lineage>
</organism>
<dbReference type="Proteomes" id="UP000274350">
    <property type="component" value="Chromosome"/>
</dbReference>
<evidence type="ECO:0000256" key="1">
    <source>
        <dbReference type="SAM" id="SignalP"/>
    </source>
</evidence>
<dbReference type="Pfam" id="PF10670">
    <property type="entry name" value="DUF4198"/>
    <property type="match status" value="1"/>
</dbReference>